<keyword evidence="1" id="KW-0813">Transport</keyword>
<dbReference type="AlphaFoldDB" id="G9WUA9"/>
<keyword evidence="2" id="KW-0547">Nucleotide-binding</keyword>
<dbReference type="SMART" id="SM00382">
    <property type="entry name" value="AAA"/>
    <property type="match status" value="1"/>
</dbReference>
<reference evidence="5 6" key="1">
    <citation type="submission" date="2011-08" db="EMBL/GenBank/DDBJ databases">
        <title>The Genome Sequence of Oribacterium sp. ACB7.</title>
        <authorList>
            <consortium name="The Broad Institute Genome Sequencing Platform"/>
            <person name="Earl A."/>
            <person name="Ward D."/>
            <person name="Feldgarden M."/>
            <person name="Gevers D."/>
            <person name="Sizova M."/>
            <person name="Hazen A."/>
            <person name="Epstein S."/>
            <person name="Young S.K."/>
            <person name="Zeng Q."/>
            <person name="Gargeya S."/>
            <person name="Fitzgerald M."/>
            <person name="Haas B."/>
            <person name="Abouelleil A."/>
            <person name="Alvarado L."/>
            <person name="Arachchi H.M."/>
            <person name="Berlin A."/>
            <person name="Brown A."/>
            <person name="Chapman S.B."/>
            <person name="Chen Z."/>
            <person name="Dunbar C."/>
            <person name="Freedman E."/>
            <person name="Gearin G."/>
            <person name="Gellesch M."/>
            <person name="Goldberg J."/>
            <person name="Griggs A."/>
            <person name="Gujja S."/>
            <person name="Heiman D."/>
            <person name="Howarth C."/>
            <person name="Larson L."/>
            <person name="Lui A."/>
            <person name="MacDonald P.J.P."/>
            <person name="Montmayeur A."/>
            <person name="Murphy C."/>
            <person name="Neiman D."/>
            <person name="Pearson M."/>
            <person name="Priest M."/>
            <person name="Roberts A."/>
            <person name="Saif S."/>
            <person name="Shea T."/>
            <person name="Shenoy N."/>
            <person name="Sisk P."/>
            <person name="Stolte C."/>
            <person name="Sykes S."/>
            <person name="Wortman J."/>
            <person name="Nusbaum C."/>
            <person name="Birren B."/>
        </authorList>
    </citation>
    <scope>NUCLEOTIDE SEQUENCE [LARGE SCALE GENOMIC DNA]</scope>
    <source>
        <strain evidence="5 6">ACB7</strain>
    </source>
</reference>
<protein>
    <recommendedName>
        <fullName evidence="4">ABC transporter domain-containing protein</fullName>
    </recommendedName>
</protein>
<evidence type="ECO:0000256" key="2">
    <source>
        <dbReference type="ARBA" id="ARBA00022741"/>
    </source>
</evidence>
<feature type="domain" description="ABC transporter" evidence="4">
    <location>
        <begin position="2"/>
        <end position="224"/>
    </location>
</feature>
<keyword evidence="3" id="KW-0067">ATP-binding</keyword>
<dbReference type="PANTHER" id="PTHR42939:SF1">
    <property type="entry name" value="ABC TRANSPORTER ATP-BINDING PROTEIN ALBC-RELATED"/>
    <property type="match status" value="1"/>
</dbReference>
<dbReference type="GO" id="GO:0016887">
    <property type="term" value="F:ATP hydrolysis activity"/>
    <property type="evidence" value="ECO:0007669"/>
    <property type="project" value="InterPro"/>
</dbReference>
<evidence type="ECO:0000259" key="4">
    <source>
        <dbReference type="PROSITE" id="PS50893"/>
    </source>
</evidence>
<dbReference type="Proteomes" id="UP000003527">
    <property type="component" value="Unassembled WGS sequence"/>
</dbReference>
<dbReference type="InterPro" id="IPR003593">
    <property type="entry name" value="AAA+_ATPase"/>
</dbReference>
<accession>G9WUA9</accession>
<dbReference type="InterPro" id="IPR027417">
    <property type="entry name" value="P-loop_NTPase"/>
</dbReference>
<dbReference type="Pfam" id="PF00005">
    <property type="entry name" value="ABC_tran"/>
    <property type="match status" value="1"/>
</dbReference>
<organism evidence="5 6">
    <name type="scientific">Oribacterium asaccharolyticum ACB7</name>
    <dbReference type="NCBI Taxonomy" id="796944"/>
    <lineage>
        <taxon>Bacteria</taxon>
        <taxon>Bacillati</taxon>
        <taxon>Bacillota</taxon>
        <taxon>Clostridia</taxon>
        <taxon>Lachnospirales</taxon>
        <taxon>Lachnospiraceae</taxon>
        <taxon>Oribacterium</taxon>
    </lineage>
</organism>
<dbReference type="InterPro" id="IPR051782">
    <property type="entry name" value="ABC_Transporter_VariousFunc"/>
</dbReference>
<dbReference type="PANTHER" id="PTHR42939">
    <property type="entry name" value="ABC TRANSPORTER ATP-BINDING PROTEIN ALBC-RELATED"/>
    <property type="match status" value="1"/>
</dbReference>
<evidence type="ECO:0000313" key="5">
    <source>
        <dbReference type="EMBL" id="EHL12312.1"/>
    </source>
</evidence>
<name>G9WUA9_9FIRM</name>
<dbReference type="RefSeq" id="WP_009536499.1">
    <property type="nucleotide sequence ID" value="NZ_JH414504.1"/>
</dbReference>
<keyword evidence="6" id="KW-1185">Reference proteome</keyword>
<gene>
    <name evidence="5" type="ORF">HMPREF9624_00619</name>
</gene>
<dbReference type="SUPFAM" id="SSF52540">
    <property type="entry name" value="P-loop containing nucleoside triphosphate hydrolases"/>
    <property type="match status" value="1"/>
</dbReference>
<evidence type="ECO:0000256" key="1">
    <source>
        <dbReference type="ARBA" id="ARBA00022448"/>
    </source>
</evidence>
<comment type="caution">
    <text evidence="5">The sequence shown here is derived from an EMBL/GenBank/DDBJ whole genome shotgun (WGS) entry which is preliminary data.</text>
</comment>
<dbReference type="PATRIC" id="fig|796944.3.peg.1330"/>
<dbReference type="PROSITE" id="PS50893">
    <property type="entry name" value="ABC_TRANSPORTER_2"/>
    <property type="match status" value="1"/>
</dbReference>
<sequence length="232" mass="26230">MLQSTKLSKKYNGKIALDHVDVELLDGKIYALLGPNGSGKTTFMKILSGLTRESEGEVTLDGEALSMKSRALVAYLPTESHAYPFMTVGEFGEYYKKFFTDFQETRYTELIRRMEIPFKTPFKVLSSGMDKKVRVAATLSRDAKLLILDEPFNGVDLLAREEIVKMILEVMAEDKIILLSSHLVEEVESYVNTALFFSEGRLIAKEDVEELRSSRGMALTDRYRELFGKVGD</sequence>
<evidence type="ECO:0000256" key="3">
    <source>
        <dbReference type="ARBA" id="ARBA00022840"/>
    </source>
</evidence>
<dbReference type="CDD" id="cd03230">
    <property type="entry name" value="ABC_DR_subfamily_A"/>
    <property type="match status" value="1"/>
</dbReference>
<dbReference type="GO" id="GO:0005524">
    <property type="term" value="F:ATP binding"/>
    <property type="evidence" value="ECO:0007669"/>
    <property type="project" value="UniProtKB-KW"/>
</dbReference>
<dbReference type="HOGENOM" id="CLU_000604_1_2_9"/>
<dbReference type="EMBL" id="AFZD01000016">
    <property type="protein sequence ID" value="EHL12312.1"/>
    <property type="molecule type" value="Genomic_DNA"/>
</dbReference>
<proteinExistence type="predicted"/>
<dbReference type="Gene3D" id="3.40.50.300">
    <property type="entry name" value="P-loop containing nucleotide triphosphate hydrolases"/>
    <property type="match status" value="1"/>
</dbReference>
<dbReference type="InterPro" id="IPR003439">
    <property type="entry name" value="ABC_transporter-like_ATP-bd"/>
</dbReference>
<evidence type="ECO:0000313" key="6">
    <source>
        <dbReference type="Proteomes" id="UP000003527"/>
    </source>
</evidence>